<dbReference type="InterPro" id="IPR017941">
    <property type="entry name" value="Rieske_2Fe-2S"/>
</dbReference>
<dbReference type="Proteomes" id="UP000270343">
    <property type="component" value="Unassembled WGS sequence"/>
</dbReference>
<organism evidence="12 13">
    <name type="scientific">Streptomyces klenkii</name>
    <dbReference type="NCBI Taxonomy" id="1420899"/>
    <lineage>
        <taxon>Bacteria</taxon>
        <taxon>Bacillati</taxon>
        <taxon>Actinomycetota</taxon>
        <taxon>Actinomycetes</taxon>
        <taxon>Kitasatosporales</taxon>
        <taxon>Streptomycetaceae</taxon>
        <taxon>Streptomyces</taxon>
    </lineage>
</organism>
<accession>A0A3B0BSM4</accession>
<evidence type="ECO:0000256" key="4">
    <source>
        <dbReference type="ARBA" id="ARBA00022723"/>
    </source>
</evidence>
<dbReference type="SUPFAM" id="SSF50022">
    <property type="entry name" value="ISP domain"/>
    <property type="match status" value="1"/>
</dbReference>
<dbReference type="Pfam" id="PF00355">
    <property type="entry name" value="Rieske"/>
    <property type="match status" value="1"/>
</dbReference>
<feature type="region of interest" description="Disordered" evidence="10">
    <location>
        <begin position="125"/>
        <end position="150"/>
    </location>
</feature>
<dbReference type="InterPro" id="IPR036922">
    <property type="entry name" value="Rieske_2Fe-2S_sf"/>
</dbReference>
<dbReference type="CDD" id="cd03467">
    <property type="entry name" value="Rieske"/>
    <property type="match status" value="1"/>
</dbReference>
<dbReference type="GO" id="GO:0051537">
    <property type="term" value="F:2 iron, 2 sulfur cluster binding"/>
    <property type="evidence" value="ECO:0007669"/>
    <property type="project" value="UniProtKB-KW"/>
</dbReference>
<comment type="caution">
    <text evidence="12">The sequence shown here is derived from an EMBL/GenBank/DDBJ whole genome shotgun (WGS) entry which is preliminary data.</text>
</comment>
<dbReference type="PROSITE" id="PS51318">
    <property type="entry name" value="TAT"/>
    <property type="match status" value="1"/>
</dbReference>
<comment type="cofactor">
    <cofactor evidence="9">
        <name>[2Fe-2S] cluster</name>
        <dbReference type="ChEBI" id="CHEBI:190135"/>
    </cofactor>
</comment>
<reference evidence="12 13" key="1">
    <citation type="journal article" date="2015" name="Antonie Van Leeuwenhoek">
        <title>Streptomyces klenkii sp. nov., isolated from deep marine sediment.</title>
        <authorList>
            <person name="Veyisoglu A."/>
            <person name="Sahin N."/>
        </authorList>
    </citation>
    <scope>NUCLEOTIDE SEQUENCE [LARGE SCALE GENOMIC DNA]</scope>
    <source>
        <strain evidence="12 13">KCTC 29202</strain>
    </source>
</reference>
<keyword evidence="5" id="KW-0408">Iron</keyword>
<sequence length="150" mass="14967">MSTPSSPQSPAETPCASRRTVLRGAALAGVAGLGAAACDGKTGPKAAAVPTAPVDLGPAADVPVGQARLFREQRLIVSQPVQGQYKAFSAVCTHAGCVADKVDNGKVRCPCHGSEFDVNTGKVLQGPAGDPLPSVPVRSTGGKLIAGPEA</sequence>
<dbReference type="GO" id="GO:0046872">
    <property type="term" value="F:metal ion binding"/>
    <property type="evidence" value="ECO:0007669"/>
    <property type="project" value="UniProtKB-KW"/>
</dbReference>
<name>A0A3B0BSM4_9ACTN</name>
<proteinExistence type="predicted"/>
<evidence type="ECO:0000256" key="8">
    <source>
        <dbReference type="ARBA" id="ARBA00029586"/>
    </source>
</evidence>
<dbReference type="AlphaFoldDB" id="A0A3B0BSM4"/>
<evidence type="ECO:0000256" key="9">
    <source>
        <dbReference type="ARBA" id="ARBA00034078"/>
    </source>
</evidence>
<feature type="domain" description="Rieske" evidence="11">
    <location>
        <begin position="54"/>
        <end position="146"/>
    </location>
</feature>
<comment type="function">
    <text evidence="1">Iron-sulfur subunit of the cytochrome bc1 complex, an essential component of the respiratory electron transport chain required for ATP synthesis. The bc1 complex catalyzes the oxidation of menaquinol and the reduction of cytochrome c in the respiratory chain. The bc1 complex operates through a Q-cycle mechanism that couples electron transfer to generation of the proton gradient that drives ATP synthesis.</text>
</comment>
<keyword evidence="6" id="KW-0411">Iron-sulfur</keyword>
<dbReference type="EMBL" id="RBAM01000003">
    <property type="protein sequence ID" value="RKN75259.1"/>
    <property type="molecule type" value="Genomic_DNA"/>
</dbReference>
<dbReference type="FunFam" id="2.102.10.10:FF:000016">
    <property type="entry name" value="Nitrite reductase/ring-hydroxylating ferredoxin subunit"/>
    <property type="match status" value="1"/>
</dbReference>
<dbReference type="PROSITE" id="PS51296">
    <property type="entry name" value="RIESKE"/>
    <property type="match status" value="1"/>
</dbReference>
<protein>
    <recommendedName>
        <fullName evidence="2">Cytochrome bc1 complex Rieske iron-sulfur subunit</fullName>
    </recommendedName>
    <alternativeName>
        <fullName evidence="8">Cytochrome bc1 reductase complex subunit QcrA</fullName>
    </alternativeName>
</protein>
<evidence type="ECO:0000256" key="1">
    <source>
        <dbReference type="ARBA" id="ARBA00002494"/>
    </source>
</evidence>
<dbReference type="InterPro" id="IPR006311">
    <property type="entry name" value="TAT_signal"/>
</dbReference>
<evidence type="ECO:0000256" key="7">
    <source>
        <dbReference type="ARBA" id="ARBA00023157"/>
    </source>
</evidence>
<evidence type="ECO:0000256" key="5">
    <source>
        <dbReference type="ARBA" id="ARBA00023004"/>
    </source>
</evidence>
<keyword evidence="3" id="KW-0001">2Fe-2S</keyword>
<dbReference type="GO" id="GO:0016020">
    <property type="term" value="C:membrane"/>
    <property type="evidence" value="ECO:0007669"/>
    <property type="project" value="InterPro"/>
</dbReference>
<dbReference type="RefSeq" id="WP_120754136.1">
    <property type="nucleotide sequence ID" value="NZ_JBFADQ010000023.1"/>
</dbReference>
<dbReference type="PRINTS" id="PR00162">
    <property type="entry name" value="RIESKE"/>
</dbReference>
<evidence type="ECO:0000256" key="2">
    <source>
        <dbReference type="ARBA" id="ARBA00015816"/>
    </source>
</evidence>
<dbReference type="PANTHER" id="PTHR10134">
    <property type="entry name" value="CYTOCHROME B-C1 COMPLEX SUBUNIT RIESKE, MITOCHONDRIAL"/>
    <property type="match status" value="1"/>
</dbReference>
<keyword evidence="4" id="KW-0479">Metal-binding</keyword>
<evidence type="ECO:0000313" key="13">
    <source>
        <dbReference type="Proteomes" id="UP000270343"/>
    </source>
</evidence>
<dbReference type="OrthoDB" id="25106at2"/>
<dbReference type="InterPro" id="IPR005805">
    <property type="entry name" value="Rieske_Fe-S_prot_C"/>
</dbReference>
<dbReference type="InterPro" id="IPR014349">
    <property type="entry name" value="Rieske_Fe-S_prot"/>
</dbReference>
<evidence type="ECO:0000256" key="10">
    <source>
        <dbReference type="SAM" id="MobiDB-lite"/>
    </source>
</evidence>
<evidence type="ECO:0000256" key="3">
    <source>
        <dbReference type="ARBA" id="ARBA00022714"/>
    </source>
</evidence>
<dbReference type="GO" id="GO:0004497">
    <property type="term" value="F:monooxygenase activity"/>
    <property type="evidence" value="ECO:0007669"/>
    <property type="project" value="UniProtKB-ARBA"/>
</dbReference>
<evidence type="ECO:0000313" key="12">
    <source>
        <dbReference type="EMBL" id="RKN75259.1"/>
    </source>
</evidence>
<dbReference type="GO" id="GO:0016705">
    <property type="term" value="F:oxidoreductase activity, acting on paired donors, with incorporation or reduction of molecular oxygen"/>
    <property type="evidence" value="ECO:0007669"/>
    <property type="project" value="UniProtKB-ARBA"/>
</dbReference>
<dbReference type="Gene3D" id="2.102.10.10">
    <property type="entry name" value="Rieske [2Fe-2S] iron-sulphur domain"/>
    <property type="match status" value="1"/>
</dbReference>
<keyword evidence="7" id="KW-1015">Disulfide bond</keyword>
<evidence type="ECO:0000259" key="11">
    <source>
        <dbReference type="PROSITE" id="PS51296"/>
    </source>
</evidence>
<gene>
    <name evidence="12" type="ORF">D7231_07345</name>
</gene>
<evidence type="ECO:0000256" key="6">
    <source>
        <dbReference type="ARBA" id="ARBA00023014"/>
    </source>
</evidence>
<keyword evidence="13" id="KW-1185">Reference proteome</keyword>